<dbReference type="EMBL" id="LAVV01010763">
    <property type="protein sequence ID" value="KNZ48609.1"/>
    <property type="molecule type" value="Genomic_DNA"/>
</dbReference>
<dbReference type="STRING" id="27349.A0A0L6UJ87"/>
<dbReference type="OrthoDB" id="1708389at2759"/>
<evidence type="ECO:0000313" key="3">
    <source>
        <dbReference type="Proteomes" id="UP000037035"/>
    </source>
</evidence>
<feature type="compositionally biased region" description="Low complexity" evidence="1">
    <location>
        <begin position="222"/>
        <end position="231"/>
    </location>
</feature>
<evidence type="ECO:0000256" key="1">
    <source>
        <dbReference type="SAM" id="MobiDB-lite"/>
    </source>
</evidence>
<dbReference type="Pfam" id="PF11696">
    <property type="entry name" value="DUF3292"/>
    <property type="match status" value="1"/>
</dbReference>
<dbReference type="AlphaFoldDB" id="A0A0L6UJ87"/>
<dbReference type="VEuPathDB" id="FungiDB:VP01_553g7"/>
<proteinExistence type="predicted"/>
<name>A0A0L6UJ87_9BASI</name>
<comment type="caution">
    <text evidence="2">The sequence shown here is derived from an EMBL/GenBank/DDBJ whole genome shotgun (WGS) entry which is preliminary data.</text>
</comment>
<feature type="region of interest" description="Disordered" evidence="1">
    <location>
        <begin position="195"/>
        <end position="242"/>
    </location>
</feature>
<protein>
    <submittedName>
        <fullName evidence="2">Uncharacterized protein</fullName>
    </submittedName>
</protein>
<gene>
    <name evidence="2" type="ORF">VP01_553g7</name>
</gene>
<feature type="region of interest" description="Disordered" evidence="1">
    <location>
        <begin position="404"/>
        <end position="468"/>
    </location>
</feature>
<reference evidence="2 3" key="1">
    <citation type="submission" date="2015-08" db="EMBL/GenBank/DDBJ databases">
        <title>Next Generation Sequencing and Analysis of the Genome of Puccinia sorghi L Schw, the Causal Agent of Maize Common Rust.</title>
        <authorList>
            <person name="Rochi L."/>
            <person name="Burguener G."/>
            <person name="Darino M."/>
            <person name="Turjanski A."/>
            <person name="Kreff E."/>
            <person name="Dieguez M.J."/>
            <person name="Sacco F."/>
        </authorList>
    </citation>
    <scope>NUCLEOTIDE SEQUENCE [LARGE SCALE GENOMIC DNA]</scope>
    <source>
        <strain evidence="2 3">RO10H11247</strain>
    </source>
</reference>
<dbReference type="Proteomes" id="UP000037035">
    <property type="component" value="Unassembled WGS sequence"/>
</dbReference>
<feature type="compositionally biased region" description="Polar residues" evidence="1">
    <location>
        <begin position="200"/>
        <end position="217"/>
    </location>
</feature>
<organism evidence="2 3">
    <name type="scientific">Puccinia sorghi</name>
    <dbReference type="NCBI Taxonomy" id="27349"/>
    <lineage>
        <taxon>Eukaryota</taxon>
        <taxon>Fungi</taxon>
        <taxon>Dikarya</taxon>
        <taxon>Basidiomycota</taxon>
        <taxon>Pucciniomycotina</taxon>
        <taxon>Pucciniomycetes</taxon>
        <taxon>Pucciniales</taxon>
        <taxon>Pucciniaceae</taxon>
        <taxon>Puccinia</taxon>
    </lineage>
</organism>
<sequence>MDSDPLFPPDFPTHLRRFTRHINAVQTRGFDNSSTDLLFSHASDHPAPPSHYAPAYDSYDLQLHPVKTFRANRLIDNIERLFTSVVPLWSSGIHEVTRLTTWSDPNRTAIWALVYLLCWWYELVLPAILTLVICLSVWPQSTSSILFPPEKLSLPLLGGAKLRNSSQPHLADPSSEEVAEAAAAAAATYLENSHVHASPASPSTDESQKISSSNGFGNSFDKPTSTSSSSSKGKEPKAAKKNLSQQYKPIIRKYGGGIQNIAGDLCDIHERLRNLFTRRFIPPPRRLQRSSPAHYQNSEDDAQPGLDANVRFALPFIPILFFTLILPTQTLGRCVTFVLGFVFFLLDPIRSRSKLVRDALDANQTILRGVPTDRAFVLATLRNMQQRHDGGLDIAMKLLKQPSAPKLPQRKQASDEETLNSDAASSLSSSRMFGSSPRSLLSASKSGSSQLSRSSSSSASPKESNPKLMKFAQKINRVTERGTQMLSQAQYQSSQIMNGNRPLSMDLSVLLPNKSRKVVGGQDAASVKPSSRYQAKTDKLLRAIKGSSHPTHLYNTPGASMDGGDSLSSTNSPFDPEGNASSFFCYYGNMPGHLTIHFSRTPVSRPSLSFYSGLGQSFKVRKSLIVIPLSNIVAMRKVSMLSLAGVWGGIDGIQLYEKKFRDNSVEEFESAGHHNPAQHFKLKHHTFRNMTGRDEAFLKLLVLKDWDENEQPGWIFV</sequence>
<keyword evidence="3" id="KW-1185">Reference proteome</keyword>
<dbReference type="PANTHER" id="PTHR38694">
    <property type="entry name" value="CONSERVED EXPRESSED PROTEIN"/>
    <property type="match status" value="1"/>
</dbReference>
<evidence type="ECO:0000313" key="2">
    <source>
        <dbReference type="EMBL" id="KNZ48609.1"/>
    </source>
</evidence>
<dbReference type="PANTHER" id="PTHR38694:SF1">
    <property type="entry name" value="PEROXIN DOMAIN-CONTAINING PROTEIN"/>
    <property type="match status" value="1"/>
</dbReference>
<accession>A0A0L6UJ87</accession>
<dbReference type="InterPro" id="IPR021709">
    <property type="entry name" value="DUF3292"/>
</dbReference>
<feature type="compositionally biased region" description="Low complexity" evidence="1">
    <location>
        <begin position="421"/>
        <end position="463"/>
    </location>
</feature>
<feature type="region of interest" description="Disordered" evidence="1">
    <location>
        <begin position="546"/>
        <end position="572"/>
    </location>
</feature>
<feature type="compositionally biased region" description="Polar residues" evidence="1">
    <location>
        <begin position="548"/>
        <end position="558"/>
    </location>
</feature>